<dbReference type="GO" id="GO:0046417">
    <property type="term" value="P:chorismate metabolic process"/>
    <property type="evidence" value="ECO:0007669"/>
    <property type="project" value="TreeGrafter"/>
</dbReference>
<dbReference type="NCBIfam" id="TIGR01796">
    <property type="entry name" value="CM_mono_aroH"/>
    <property type="match status" value="1"/>
</dbReference>
<evidence type="ECO:0000256" key="1">
    <source>
        <dbReference type="NCBIfam" id="TIGR01796"/>
    </source>
</evidence>
<dbReference type="SUPFAM" id="SSF55298">
    <property type="entry name" value="YjgF-like"/>
    <property type="match status" value="1"/>
</dbReference>
<dbReference type="GO" id="GO:0008652">
    <property type="term" value="P:amino acid biosynthetic process"/>
    <property type="evidence" value="ECO:0007669"/>
    <property type="project" value="UniProtKB-UniRule"/>
</dbReference>
<dbReference type="STRING" id="696281.Desru_2959"/>
<feature type="binding site" evidence="2">
    <location>
        <position position="9"/>
    </location>
    <ligand>
        <name>prephenate</name>
        <dbReference type="ChEBI" id="CHEBI:29934"/>
    </ligand>
</feature>
<dbReference type="eggNOG" id="COG4401">
    <property type="taxonomic scope" value="Bacteria"/>
</dbReference>
<dbReference type="PANTHER" id="PTHR21164">
    <property type="entry name" value="CHORISMATE MUTASE"/>
    <property type="match status" value="1"/>
</dbReference>
<dbReference type="InterPro" id="IPR035959">
    <property type="entry name" value="RutC-like_sf"/>
</dbReference>
<dbReference type="CDD" id="cd02185">
    <property type="entry name" value="AroH"/>
    <property type="match status" value="1"/>
</dbReference>
<dbReference type="AlphaFoldDB" id="F6DT67"/>
<dbReference type="Gene3D" id="3.30.1330.40">
    <property type="entry name" value="RutC-like"/>
    <property type="match status" value="1"/>
</dbReference>
<dbReference type="EC" id="5.4.99.5" evidence="1 3"/>
<feature type="binding site" evidence="2">
    <location>
        <position position="109"/>
    </location>
    <ligand>
        <name>prephenate</name>
        <dbReference type="ChEBI" id="CHEBI:29934"/>
    </ligand>
</feature>
<sequence length="122" mass="13429">MGTVVRGIRGAITVERNESQQILEATQELLEKIVQENHLDTEDICSAFFTVTQDLDTEFPAKAARALGWTSVPLMCTSEVNVAGALPKCIRVLIHINTGRSQSEIKHVYLGRAVQLRPDLVG</sequence>
<keyword evidence="2 3" id="KW-0028">Amino-acid biosynthesis</keyword>
<proteinExistence type="predicted"/>
<evidence type="ECO:0000256" key="2">
    <source>
        <dbReference type="PIRSR" id="PIRSR005965-1"/>
    </source>
</evidence>
<organism evidence="4 5">
    <name type="scientific">Desulforamulus ruminis (strain ATCC 23193 / DSM 2154 / NCIMB 8452 / DL)</name>
    <name type="common">Desulfotomaculum ruminis</name>
    <dbReference type="NCBI Taxonomy" id="696281"/>
    <lineage>
        <taxon>Bacteria</taxon>
        <taxon>Bacillati</taxon>
        <taxon>Bacillota</taxon>
        <taxon>Clostridia</taxon>
        <taxon>Eubacteriales</taxon>
        <taxon>Peptococcaceae</taxon>
        <taxon>Desulforamulus</taxon>
    </lineage>
</organism>
<name>F6DT67_DESRL</name>
<reference evidence="4 5" key="2">
    <citation type="journal article" date="2012" name="Stand. Genomic Sci.">
        <title>Complete genome sequence of the sulfate-reducing firmicute Desulfotomaculum ruminis type strain (DL(T)).</title>
        <authorList>
            <person name="Spring S."/>
            <person name="Visser M."/>
            <person name="Lu M."/>
            <person name="Copeland A."/>
            <person name="Lapidus A."/>
            <person name="Lucas S."/>
            <person name="Cheng J.F."/>
            <person name="Han C."/>
            <person name="Tapia R."/>
            <person name="Goodwin L.A."/>
            <person name="Pitluck S."/>
            <person name="Ivanova N."/>
            <person name="Land M."/>
            <person name="Hauser L."/>
            <person name="Larimer F."/>
            <person name="Rohde M."/>
            <person name="Goker M."/>
            <person name="Detter J.C."/>
            <person name="Kyrpides N.C."/>
            <person name="Woyke T."/>
            <person name="Schaap P.J."/>
            <person name="Plugge C.M."/>
            <person name="Muyzer G."/>
            <person name="Kuever J."/>
            <person name="Pereira I.A."/>
            <person name="Parshina S.N."/>
            <person name="Bernier-Latmani R."/>
            <person name="Stams A.J."/>
            <person name="Klenk H.P."/>
        </authorList>
    </citation>
    <scope>NUCLEOTIDE SEQUENCE [LARGE SCALE GENOMIC DNA]</scope>
    <source>
        <strain evidence="5">ATCC 23193 / DSM 2154 / NCIB 8452 / DL</strain>
    </source>
</reference>
<dbReference type="InterPro" id="IPR008243">
    <property type="entry name" value="Chorismate_mutase_AroH"/>
</dbReference>
<reference evidence="5" key="1">
    <citation type="submission" date="2011-05" db="EMBL/GenBank/DDBJ databases">
        <title>Complete sequence of Desulfotomaculum ruminis DSM 2154.</title>
        <authorList>
            <person name="Lucas S."/>
            <person name="Copeland A."/>
            <person name="Lapidus A."/>
            <person name="Cheng J.-F."/>
            <person name="Goodwin L."/>
            <person name="Pitluck S."/>
            <person name="Lu M."/>
            <person name="Detter J.C."/>
            <person name="Han C."/>
            <person name="Tapia R."/>
            <person name="Land M."/>
            <person name="Hauser L."/>
            <person name="Kyrpides N."/>
            <person name="Ivanova N."/>
            <person name="Mikhailova N."/>
            <person name="Pagani I."/>
            <person name="Stams A.J.M."/>
            <person name="Plugge C.M."/>
            <person name="Muyzer G."/>
            <person name="Kuever J."/>
            <person name="Parshina S.N."/>
            <person name="Ivanova A.E."/>
            <person name="Nazina T.N."/>
            <person name="Brambilla E."/>
            <person name="Spring S."/>
            <person name="Klenk H.-P."/>
            <person name="Woyke T."/>
        </authorList>
    </citation>
    <scope>NUCLEOTIDE SEQUENCE [LARGE SCALE GENOMIC DNA]</scope>
    <source>
        <strain evidence="5">ATCC 23193 / DSM 2154 / NCIB 8452 / DL</strain>
    </source>
</reference>
<keyword evidence="5" id="KW-1185">Reference proteome</keyword>
<feature type="binding site" evidence="2">
    <location>
        <position position="91"/>
    </location>
    <ligand>
        <name>prephenate</name>
        <dbReference type="ChEBI" id="CHEBI:29934"/>
    </ligand>
</feature>
<dbReference type="RefSeq" id="WP_013842924.1">
    <property type="nucleotide sequence ID" value="NC_015589.1"/>
</dbReference>
<dbReference type="EMBL" id="CP002780">
    <property type="protein sequence ID" value="AEG61172.1"/>
    <property type="molecule type" value="Genomic_DNA"/>
</dbReference>
<dbReference type="Pfam" id="PF07736">
    <property type="entry name" value="CM_1"/>
    <property type="match status" value="1"/>
</dbReference>
<dbReference type="PROSITE" id="PS51167">
    <property type="entry name" value="CHORISMATE_MUT_1"/>
    <property type="match status" value="1"/>
</dbReference>
<evidence type="ECO:0000256" key="3">
    <source>
        <dbReference type="PROSITE-ProRule" id="PRU00514"/>
    </source>
</evidence>
<gene>
    <name evidence="4" type="ordered locus">Desru_2959</name>
</gene>
<evidence type="ECO:0000313" key="4">
    <source>
        <dbReference type="EMBL" id="AEG61172.1"/>
    </source>
</evidence>
<accession>F6DT67</accession>
<comment type="catalytic activity">
    <reaction evidence="3">
        <text>chorismate = prephenate</text>
        <dbReference type="Rhea" id="RHEA:13897"/>
        <dbReference type="ChEBI" id="CHEBI:29748"/>
        <dbReference type="ChEBI" id="CHEBI:29934"/>
        <dbReference type="EC" id="5.4.99.5"/>
    </reaction>
</comment>
<dbReference type="OrthoDB" id="9802232at2"/>
<dbReference type="UniPathway" id="UPA00120">
    <property type="reaction ID" value="UER00203"/>
</dbReference>
<dbReference type="KEGG" id="dru:Desru_2959"/>
<keyword evidence="2 3" id="KW-0057">Aromatic amino acid biosynthesis</keyword>
<evidence type="ECO:0000313" key="5">
    <source>
        <dbReference type="Proteomes" id="UP000009234"/>
    </source>
</evidence>
<keyword evidence="3" id="KW-0413">Isomerase</keyword>
<dbReference type="GO" id="GO:0009073">
    <property type="term" value="P:aromatic amino acid family biosynthetic process"/>
    <property type="evidence" value="ECO:0007669"/>
    <property type="project" value="UniProtKB-UniRule"/>
</dbReference>
<dbReference type="PANTHER" id="PTHR21164:SF0">
    <property type="entry name" value="CHORISMATE MUTASE AROH"/>
    <property type="match status" value="1"/>
</dbReference>
<dbReference type="Proteomes" id="UP000009234">
    <property type="component" value="Chromosome"/>
</dbReference>
<dbReference type="GO" id="GO:0004106">
    <property type="term" value="F:chorismate mutase activity"/>
    <property type="evidence" value="ECO:0007669"/>
    <property type="project" value="UniProtKB-UniRule"/>
</dbReference>
<dbReference type="PIRSF" id="PIRSF005965">
    <property type="entry name" value="Chor_mut_AroH"/>
    <property type="match status" value="1"/>
</dbReference>
<dbReference type="HOGENOM" id="CLU_133236_1_0_9"/>
<protein>
    <recommendedName>
        <fullName evidence="1 3">chorismate mutase</fullName>
        <ecNumber evidence="1 3">5.4.99.5</ecNumber>
    </recommendedName>
</protein>